<accession>A0AAY5KG24</accession>
<dbReference type="AlphaFoldDB" id="A0AAY5KG24"/>
<dbReference type="SUPFAM" id="SSF54495">
    <property type="entry name" value="UBC-like"/>
    <property type="match status" value="1"/>
</dbReference>
<evidence type="ECO:0000313" key="4">
    <source>
        <dbReference type="Proteomes" id="UP000265140"/>
    </source>
</evidence>
<reference evidence="3 4" key="1">
    <citation type="submission" date="2020-02" db="EMBL/GenBank/DDBJ databases">
        <title>Esox lucius (northern pike) genome, fEsoLuc1, primary haplotype.</title>
        <authorList>
            <person name="Myers G."/>
            <person name="Karagic N."/>
            <person name="Meyer A."/>
            <person name="Pippel M."/>
            <person name="Reichard M."/>
            <person name="Winkler S."/>
            <person name="Tracey A."/>
            <person name="Sims Y."/>
            <person name="Howe K."/>
            <person name="Rhie A."/>
            <person name="Formenti G."/>
            <person name="Durbin R."/>
            <person name="Fedrigo O."/>
            <person name="Jarvis E.D."/>
        </authorList>
    </citation>
    <scope>NUCLEOTIDE SEQUENCE [LARGE SCALE GENOMIC DNA]</scope>
</reference>
<proteinExistence type="predicted"/>
<dbReference type="Pfam" id="PF00179">
    <property type="entry name" value="UQ_con"/>
    <property type="match status" value="1"/>
</dbReference>
<feature type="domain" description="UBC core" evidence="2">
    <location>
        <begin position="52"/>
        <end position="266"/>
    </location>
</feature>
<dbReference type="Gene3D" id="3.10.110.10">
    <property type="entry name" value="Ubiquitin Conjugating Enzyme"/>
    <property type="match status" value="1"/>
</dbReference>
<dbReference type="InterPro" id="IPR050113">
    <property type="entry name" value="Ub_conjugating_enzyme"/>
</dbReference>
<sequence>MRRENQNIVLHAIHKRVTHLTNYSFALCTISLSAVREAKNDILYCPERDRMQRTSRLKRELQMLSTEPPPGITCWQTEEQMDELRAQIVGGDGTPFEGGLFSLEIKVPERYPFEPPKMRFLTPIYHPNIDNAGRICHDALKLPPKVKETETDVRLRIDLNNSFCGRLMNTFQEPNTDSHFCVCVCAQGAWRPSLNISTVLTSIQLLMANPNPDDPLMADIVSVSHTHSLCSVFVSDDVSLFQSAEFKYSKPVYLEKAKRWTEMHAVQNNKGGVETVDSVESRVQVDSVEAPVQPLARKREAQNVCQDKAEGEREPRSKRSCL</sequence>
<dbReference type="SMART" id="SM00212">
    <property type="entry name" value="UBCc"/>
    <property type="match status" value="1"/>
</dbReference>
<keyword evidence="4" id="KW-1185">Reference proteome</keyword>
<dbReference type="Ensembl" id="ENSELUT00000099234.1">
    <property type="protein sequence ID" value="ENSELUP00000085302.1"/>
    <property type="gene ID" value="ENSELUG00000001213.3"/>
</dbReference>
<feature type="region of interest" description="Disordered" evidence="1">
    <location>
        <begin position="299"/>
        <end position="322"/>
    </location>
</feature>
<reference evidence="3" key="3">
    <citation type="submission" date="2025-09" db="UniProtKB">
        <authorList>
            <consortium name="Ensembl"/>
        </authorList>
    </citation>
    <scope>IDENTIFICATION</scope>
</reference>
<reference evidence="3" key="2">
    <citation type="submission" date="2025-08" db="UniProtKB">
        <authorList>
            <consortium name="Ensembl"/>
        </authorList>
    </citation>
    <scope>IDENTIFICATION</scope>
</reference>
<dbReference type="GeneTree" id="ENSGT00940000157365"/>
<evidence type="ECO:0000256" key="1">
    <source>
        <dbReference type="SAM" id="MobiDB-lite"/>
    </source>
</evidence>
<dbReference type="PANTHER" id="PTHR24067">
    <property type="entry name" value="UBIQUITIN-CONJUGATING ENZYME E2"/>
    <property type="match status" value="1"/>
</dbReference>
<organism evidence="3 4">
    <name type="scientific">Esox lucius</name>
    <name type="common">Northern pike</name>
    <dbReference type="NCBI Taxonomy" id="8010"/>
    <lineage>
        <taxon>Eukaryota</taxon>
        <taxon>Metazoa</taxon>
        <taxon>Chordata</taxon>
        <taxon>Craniata</taxon>
        <taxon>Vertebrata</taxon>
        <taxon>Euteleostomi</taxon>
        <taxon>Actinopterygii</taxon>
        <taxon>Neopterygii</taxon>
        <taxon>Teleostei</taxon>
        <taxon>Protacanthopterygii</taxon>
        <taxon>Esociformes</taxon>
        <taxon>Esocidae</taxon>
        <taxon>Esox</taxon>
    </lineage>
</organism>
<dbReference type="PROSITE" id="PS50127">
    <property type="entry name" value="UBC_2"/>
    <property type="match status" value="1"/>
</dbReference>
<dbReference type="CDD" id="cd23805">
    <property type="entry name" value="UBCc_UBE2T"/>
    <property type="match status" value="1"/>
</dbReference>
<protein>
    <submittedName>
        <fullName evidence="3">Ubiquitin-conjugating enzyme E2T (putative)</fullName>
    </submittedName>
</protein>
<evidence type="ECO:0000313" key="3">
    <source>
        <dbReference type="Ensembl" id="ENSELUP00000085302.1"/>
    </source>
</evidence>
<dbReference type="Proteomes" id="UP000265140">
    <property type="component" value="Chromosome 12"/>
</dbReference>
<dbReference type="InterPro" id="IPR000608">
    <property type="entry name" value="UBC"/>
</dbReference>
<evidence type="ECO:0000259" key="2">
    <source>
        <dbReference type="PROSITE" id="PS50127"/>
    </source>
</evidence>
<dbReference type="InterPro" id="IPR016135">
    <property type="entry name" value="UBQ-conjugating_enzyme/RWD"/>
</dbReference>
<name>A0AAY5KG24_ESOLU</name>